<gene>
    <name evidence="7" type="ORF">ZOSMA_264G00060</name>
</gene>
<dbReference type="InterPro" id="IPR044808">
    <property type="entry name" value="ERF_plant"/>
</dbReference>
<comment type="caution">
    <text evidence="7">The sequence shown here is derived from an EMBL/GenBank/DDBJ whole genome shotgun (WGS) entry which is preliminary data.</text>
</comment>
<keyword evidence="4" id="KW-0804">Transcription</keyword>
<dbReference type="STRING" id="29655.A0A0K9PH20"/>
<dbReference type="AlphaFoldDB" id="A0A0K9PH20"/>
<organism evidence="7 8">
    <name type="scientific">Zostera marina</name>
    <name type="common">Eelgrass</name>
    <dbReference type="NCBI Taxonomy" id="29655"/>
    <lineage>
        <taxon>Eukaryota</taxon>
        <taxon>Viridiplantae</taxon>
        <taxon>Streptophyta</taxon>
        <taxon>Embryophyta</taxon>
        <taxon>Tracheophyta</taxon>
        <taxon>Spermatophyta</taxon>
        <taxon>Magnoliopsida</taxon>
        <taxon>Liliopsida</taxon>
        <taxon>Zosteraceae</taxon>
        <taxon>Zostera</taxon>
    </lineage>
</organism>
<evidence type="ECO:0000256" key="2">
    <source>
        <dbReference type="ARBA" id="ARBA00023015"/>
    </source>
</evidence>
<name>A0A0K9PH20_ZOSMR</name>
<dbReference type="InterPro" id="IPR001471">
    <property type="entry name" value="AP2/ERF_dom"/>
</dbReference>
<reference evidence="8" key="1">
    <citation type="journal article" date="2016" name="Nature">
        <title>The genome of the seagrass Zostera marina reveals angiosperm adaptation to the sea.</title>
        <authorList>
            <person name="Olsen J.L."/>
            <person name="Rouze P."/>
            <person name="Verhelst B."/>
            <person name="Lin Y.-C."/>
            <person name="Bayer T."/>
            <person name="Collen J."/>
            <person name="Dattolo E."/>
            <person name="De Paoli E."/>
            <person name="Dittami S."/>
            <person name="Maumus F."/>
            <person name="Michel G."/>
            <person name="Kersting A."/>
            <person name="Lauritano C."/>
            <person name="Lohaus R."/>
            <person name="Toepel M."/>
            <person name="Tonon T."/>
            <person name="Vanneste K."/>
            <person name="Amirebrahimi M."/>
            <person name="Brakel J."/>
            <person name="Bostroem C."/>
            <person name="Chovatia M."/>
            <person name="Grimwood J."/>
            <person name="Jenkins J.W."/>
            <person name="Jueterbock A."/>
            <person name="Mraz A."/>
            <person name="Stam W.T."/>
            <person name="Tice H."/>
            <person name="Bornberg-Bauer E."/>
            <person name="Green P.J."/>
            <person name="Pearson G.A."/>
            <person name="Procaccini G."/>
            <person name="Duarte C.M."/>
            <person name="Schmutz J."/>
            <person name="Reusch T.B.H."/>
            <person name="Van de Peer Y."/>
        </authorList>
    </citation>
    <scope>NUCLEOTIDE SEQUENCE [LARGE SCALE GENOMIC DNA]</scope>
    <source>
        <strain evidence="8">cv. Finnish</strain>
    </source>
</reference>
<dbReference type="InterPro" id="IPR016177">
    <property type="entry name" value="DNA-bd_dom_sf"/>
</dbReference>
<dbReference type="OMA" id="STRCRIR"/>
<dbReference type="Gene3D" id="3.30.730.10">
    <property type="entry name" value="AP2/ERF domain"/>
    <property type="match status" value="1"/>
</dbReference>
<accession>A0A0K9PH20</accession>
<dbReference type="GO" id="GO:0005634">
    <property type="term" value="C:nucleus"/>
    <property type="evidence" value="ECO:0007669"/>
    <property type="project" value="UniProtKB-SubCell"/>
</dbReference>
<keyword evidence="5" id="KW-0539">Nucleus</keyword>
<dbReference type="InterPro" id="IPR036955">
    <property type="entry name" value="AP2/ERF_dom_sf"/>
</dbReference>
<proteinExistence type="predicted"/>
<dbReference type="FunFam" id="3.30.730.10:FF:000001">
    <property type="entry name" value="Ethylene-responsive transcription factor 2"/>
    <property type="match status" value="1"/>
</dbReference>
<evidence type="ECO:0000313" key="7">
    <source>
        <dbReference type="EMBL" id="KMZ67530.1"/>
    </source>
</evidence>
<evidence type="ECO:0000256" key="5">
    <source>
        <dbReference type="ARBA" id="ARBA00023242"/>
    </source>
</evidence>
<dbReference type="SMART" id="SM00380">
    <property type="entry name" value="AP2"/>
    <property type="match status" value="1"/>
</dbReference>
<evidence type="ECO:0000313" key="8">
    <source>
        <dbReference type="Proteomes" id="UP000036987"/>
    </source>
</evidence>
<keyword evidence="3" id="KW-0238">DNA-binding</keyword>
<dbReference type="PANTHER" id="PTHR31190:SF314">
    <property type="entry name" value="ETHYLENE-RESPONSIVE TRANSCRIPTION FACTOR ERF094"/>
    <property type="match status" value="1"/>
</dbReference>
<keyword evidence="8" id="KW-1185">Reference proteome</keyword>
<dbReference type="OrthoDB" id="670255at2759"/>
<sequence length="155" mass="17774">MAELESVITSTVEKRREKMTKKKNIKNYIGVRRRPWGKYAAEIRDSTRNGVKVWLGTFDTEDEAAMAYDQAAFSMRGRSAVLNFDVEAVMESLQEVDCYGKISSSSPAVELKKWNLLKKKKTMNEERDLVELEDLGAEFLEEILRLSEFTSSTSF</sequence>
<evidence type="ECO:0000256" key="1">
    <source>
        <dbReference type="ARBA" id="ARBA00004123"/>
    </source>
</evidence>
<dbReference type="Pfam" id="PF00847">
    <property type="entry name" value="AP2"/>
    <property type="match status" value="1"/>
</dbReference>
<evidence type="ECO:0000256" key="4">
    <source>
        <dbReference type="ARBA" id="ARBA00023163"/>
    </source>
</evidence>
<dbReference type="SUPFAM" id="SSF54171">
    <property type="entry name" value="DNA-binding domain"/>
    <property type="match status" value="1"/>
</dbReference>
<evidence type="ECO:0000256" key="3">
    <source>
        <dbReference type="ARBA" id="ARBA00023125"/>
    </source>
</evidence>
<comment type="subcellular location">
    <subcellularLocation>
        <location evidence="1">Nucleus</location>
    </subcellularLocation>
</comment>
<keyword evidence="2" id="KW-0805">Transcription regulation</keyword>
<dbReference type="GO" id="GO:0009873">
    <property type="term" value="P:ethylene-activated signaling pathway"/>
    <property type="evidence" value="ECO:0007669"/>
    <property type="project" value="InterPro"/>
</dbReference>
<dbReference type="PANTHER" id="PTHR31190">
    <property type="entry name" value="DNA-BINDING DOMAIN"/>
    <property type="match status" value="1"/>
</dbReference>
<feature type="domain" description="AP2/ERF" evidence="6">
    <location>
        <begin position="27"/>
        <end position="85"/>
    </location>
</feature>
<evidence type="ECO:0000259" key="6">
    <source>
        <dbReference type="PROSITE" id="PS51032"/>
    </source>
</evidence>
<dbReference type="Proteomes" id="UP000036987">
    <property type="component" value="Unassembled WGS sequence"/>
</dbReference>
<dbReference type="GO" id="GO:0003677">
    <property type="term" value="F:DNA binding"/>
    <property type="evidence" value="ECO:0007669"/>
    <property type="project" value="UniProtKB-KW"/>
</dbReference>
<dbReference type="GO" id="GO:0003700">
    <property type="term" value="F:DNA-binding transcription factor activity"/>
    <property type="evidence" value="ECO:0007669"/>
    <property type="project" value="InterPro"/>
</dbReference>
<dbReference type="PROSITE" id="PS51032">
    <property type="entry name" value="AP2_ERF"/>
    <property type="match status" value="1"/>
</dbReference>
<protein>
    <submittedName>
        <fullName evidence="7">Ethylene-responsive transcription factor 1B</fullName>
    </submittedName>
</protein>
<dbReference type="EMBL" id="LFYR01000901">
    <property type="protein sequence ID" value="KMZ67530.1"/>
    <property type="molecule type" value="Genomic_DNA"/>
</dbReference>
<dbReference type="CDD" id="cd00018">
    <property type="entry name" value="AP2"/>
    <property type="match status" value="1"/>
</dbReference>
<dbReference type="PRINTS" id="PR00367">
    <property type="entry name" value="ETHRSPELEMNT"/>
</dbReference>